<name>A0AAV2ILC8_LYMST</name>
<proteinExistence type="predicted"/>
<dbReference type="InterPro" id="IPR036396">
    <property type="entry name" value="Cyt_P450_sf"/>
</dbReference>
<dbReference type="AlphaFoldDB" id="A0AAV2ILC8"/>
<dbReference type="Gene3D" id="1.10.630.10">
    <property type="entry name" value="Cytochrome P450"/>
    <property type="match status" value="1"/>
</dbReference>
<evidence type="ECO:0000313" key="2">
    <source>
        <dbReference type="Proteomes" id="UP001497497"/>
    </source>
</evidence>
<dbReference type="GO" id="GO:0004497">
    <property type="term" value="F:monooxygenase activity"/>
    <property type="evidence" value="ECO:0007669"/>
    <property type="project" value="InterPro"/>
</dbReference>
<dbReference type="Proteomes" id="UP001497497">
    <property type="component" value="Unassembled WGS sequence"/>
</dbReference>
<organism evidence="1 2">
    <name type="scientific">Lymnaea stagnalis</name>
    <name type="common">Great pond snail</name>
    <name type="synonym">Helix stagnalis</name>
    <dbReference type="NCBI Taxonomy" id="6523"/>
    <lineage>
        <taxon>Eukaryota</taxon>
        <taxon>Metazoa</taxon>
        <taxon>Spiralia</taxon>
        <taxon>Lophotrochozoa</taxon>
        <taxon>Mollusca</taxon>
        <taxon>Gastropoda</taxon>
        <taxon>Heterobranchia</taxon>
        <taxon>Euthyneura</taxon>
        <taxon>Panpulmonata</taxon>
        <taxon>Hygrophila</taxon>
        <taxon>Lymnaeoidea</taxon>
        <taxon>Lymnaeidae</taxon>
        <taxon>Lymnaea</taxon>
    </lineage>
</organism>
<dbReference type="GO" id="GO:0020037">
    <property type="term" value="F:heme binding"/>
    <property type="evidence" value="ECO:0007669"/>
    <property type="project" value="InterPro"/>
</dbReference>
<dbReference type="GO" id="GO:0016705">
    <property type="term" value="F:oxidoreductase activity, acting on paired donors, with incorporation or reduction of molecular oxygen"/>
    <property type="evidence" value="ECO:0007669"/>
    <property type="project" value="InterPro"/>
</dbReference>
<dbReference type="GO" id="GO:0005506">
    <property type="term" value="F:iron ion binding"/>
    <property type="evidence" value="ECO:0007669"/>
    <property type="project" value="InterPro"/>
</dbReference>
<evidence type="ECO:0008006" key="3">
    <source>
        <dbReference type="Google" id="ProtNLM"/>
    </source>
</evidence>
<sequence length="59" mass="6400">MCPGVSVAKKELLGFVVGLLSRFQFSAPRVDGKEELPSLKGVYGLTKAPQPFKFCIQSV</sequence>
<evidence type="ECO:0000313" key="1">
    <source>
        <dbReference type="EMBL" id="CAL1547232.1"/>
    </source>
</evidence>
<dbReference type="EMBL" id="CAXITT010000925">
    <property type="protein sequence ID" value="CAL1547232.1"/>
    <property type="molecule type" value="Genomic_DNA"/>
</dbReference>
<reference evidence="1 2" key="1">
    <citation type="submission" date="2024-04" db="EMBL/GenBank/DDBJ databases">
        <authorList>
            <consortium name="Genoscope - CEA"/>
            <person name="William W."/>
        </authorList>
    </citation>
    <scope>NUCLEOTIDE SEQUENCE [LARGE SCALE GENOMIC DNA]</scope>
</reference>
<keyword evidence="2" id="KW-1185">Reference proteome</keyword>
<gene>
    <name evidence="1" type="ORF">GSLYS_00020557001</name>
</gene>
<comment type="caution">
    <text evidence="1">The sequence shown here is derived from an EMBL/GenBank/DDBJ whole genome shotgun (WGS) entry which is preliminary data.</text>
</comment>
<protein>
    <recommendedName>
        <fullName evidence="3">Cytochrome P450</fullName>
    </recommendedName>
</protein>
<accession>A0AAV2ILC8</accession>